<dbReference type="EMBL" id="JAATLJ010000001">
    <property type="protein sequence ID" value="NIZ40499.1"/>
    <property type="molecule type" value="Genomic_DNA"/>
</dbReference>
<proteinExistence type="predicted"/>
<organism evidence="2 3">
    <name type="scientific">Entomospira entomophila</name>
    <dbReference type="NCBI Taxonomy" id="2719988"/>
    <lineage>
        <taxon>Bacteria</taxon>
        <taxon>Pseudomonadati</taxon>
        <taxon>Spirochaetota</taxon>
        <taxon>Spirochaetia</taxon>
        <taxon>Spirochaetales</taxon>
        <taxon>Spirochaetaceae</taxon>
        <taxon>Entomospira</taxon>
    </lineage>
</organism>
<keyword evidence="1" id="KW-0472">Membrane</keyword>
<name>A0A968KR75_9SPIO</name>
<accession>A0A968KR75</accession>
<gene>
    <name evidence="2" type="ORF">HCT14_03085</name>
</gene>
<evidence type="ECO:0000313" key="2">
    <source>
        <dbReference type="EMBL" id="NIZ40499.1"/>
    </source>
</evidence>
<keyword evidence="1" id="KW-0812">Transmembrane</keyword>
<protein>
    <submittedName>
        <fullName evidence="2">Uncharacterized protein</fullName>
    </submittedName>
</protein>
<comment type="caution">
    <text evidence="2">The sequence shown here is derived from an EMBL/GenBank/DDBJ whole genome shotgun (WGS) entry which is preliminary data.</text>
</comment>
<dbReference type="RefSeq" id="WP_167700095.1">
    <property type="nucleotide sequence ID" value="NZ_CP118174.1"/>
</dbReference>
<reference evidence="2 3" key="1">
    <citation type="submission" date="2020-03" db="EMBL/GenBank/DDBJ databases">
        <title>Spirochaetal bacteria isolated from arthropods constitute a novel genus Entomospira genus novum within the order Spirochaetales.</title>
        <authorList>
            <person name="Grana-Miraglia L."/>
            <person name="Sikutova S."/>
            <person name="Fingerle V."/>
            <person name="Sing A."/>
            <person name="Castillo-Ramirez S."/>
            <person name="Margos G."/>
            <person name="Rudolf I."/>
        </authorList>
    </citation>
    <scope>NUCLEOTIDE SEQUENCE [LARGE SCALE GENOMIC DNA]</scope>
    <source>
        <strain evidence="2 3">BR193</strain>
    </source>
</reference>
<feature type="transmembrane region" description="Helical" evidence="1">
    <location>
        <begin position="12"/>
        <end position="35"/>
    </location>
</feature>
<keyword evidence="3" id="KW-1185">Reference proteome</keyword>
<evidence type="ECO:0000313" key="3">
    <source>
        <dbReference type="Proteomes" id="UP000711995"/>
    </source>
</evidence>
<dbReference type="AlphaFoldDB" id="A0A968KR75"/>
<sequence>MHPAPPGEHLQIAGNLLQITSIATPALAIISFRLFPLEGRELLIILFWQF</sequence>
<evidence type="ECO:0000256" key="1">
    <source>
        <dbReference type="SAM" id="Phobius"/>
    </source>
</evidence>
<keyword evidence="1" id="KW-1133">Transmembrane helix</keyword>
<dbReference type="Proteomes" id="UP000711995">
    <property type="component" value="Unassembled WGS sequence"/>
</dbReference>